<protein>
    <submittedName>
        <fullName evidence="2">Histidine kinase</fullName>
    </submittedName>
</protein>
<evidence type="ECO:0000313" key="2">
    <source>
        <dbReference type="EMBL" id="GGP52290.1"/>
    </source>
</evidence>
<dbReference type="Pfam" id="PF02518">
    <property type="entry name" value="HATPase_c"/>
    <property type="match status" value="1"/>
</dbReference>
<reference evidence="3" key="1">
    <citation type="journal article" date="2019" name="Int. J. Syst. Evol. Microbiol.">
        <title>The Global Catalogue of Microorganisms (GCM) 10K type strain sequencing project: providing services to taxonomists for standard genome sequencing and annotation.</title>
        <authorList>
            <consortium name="The Broad Institute Genomics Platform"/>
            <consortium name="The Broad Institute Genome Sequencing Center for Infectious Disease"/>
            <person name="Wu L."/>
            <person name="Ma J."/>
        </authorList>
    </citation>
    <scope>NUCLEOTIDE SEQUENCE [LARGE SCALE GENOMIC DNA]</scope>
    <source>
        <strain evidence="3">JCM 32304</strain>
    </source>
</reference>
<gene>
    <name evidence="2" type="ORF">GCM10009409_18370</name>
</gene>
<evidence type="ECO:0000259" key="1">
    <source>
        <dbReference type="PROSITE" id="PS50109"/>
    </source>
</evidence>
<dbReference type="Pfam" id="PF13589">
    <property type="entry name" value="HATPase_c_3"/>
    <property type="match status" value="1"/>
</dbReference>
<dbReference type="PROSITE" id="PS50109">
    <property type="entry name" value="HIS_KIN"/>
    <property type="match status" value="1"/>
</dbReference>
<proteinExistence type="predicted"/>
<keyword evidence="2" id="KW-0418">Kinase</keyword>
<accession>A0ABQ2Q7J5</accession>
<dbReference type="SUPFAM" id="SSF55874">
    <property type="entry name" value="ATPase domain of HSP90 chaperone/DNA topoisomerase II/histidine kinase"/>
    <property type="match status" value="2"/>
</dbReference>
<feature type="domain" description="Histidine kinase" evidence="1">
    <location>
        <begin position="796"/>
        <end position="1003"/>
    </location>
</feature>
<sequence>MSNESSRKSVSFKAQARTIDHLGKGQIADAPTAVSELWKNSYDAYARDVALHLFDDDIKCGAIIDNGCGMTFEQLSNSWLTVGTASKTKKSLLPEEDRFNLKDRYTQGEKGIGRLSTAFLAPVTLIVTKKKNTQYSAALIDWRLFENTYLALHDIKVPMQQFDSLDELPDLCTGLQQAMLHNLALEPQTEDEKMLRHMWQRFSEDEQEAFDLRHNPQDDEEFISTEQKVRLLSEYFIFKSSHSDSWVPLLNKVAELDGAEHGTALFLLDLNRDLALITNRGDISREANEYQAIQQDLVDTLRAFVDPFNRASDENNEFHYEIMAFDSSGYPFGEKTPILHYQDVFSQSEFETLEHKVVGQVDDKGWFRGHVTAFGKEYSNVVIPCRTPGMDALTKTGAFDFKLGTFELELAKSTHEPEHHSHLQAQAKKFAGFMVFRDGLRVLPYGRSDNDFFQIEENRGKHAGRYYWAARRLFGQILLDQKSNQLLKDKAGREGFVKNQAARELKSLVTTLLIKLADSYFGGNSEERKIMLEQLTKDRQKQLKARNSSARLSKKAFTSAMMAKLPKLSLHVESARSVHKELEEGVAISLHHLDELVKGIDKLEALRPDLKVPNKPAKMDEFLEEQYRSYRDLFGELSELLQTCRERLNKLETLSQQRSPMESAQNKYNAIDSALTKQVNRYANDIDKTLERLVIAWKKAARTDKETFEQQALPLLDSVTNASDTTQVLNSLDKIFRDLADDIATKYEGFLQALDKLEQGVDLESAFTLAEDERVKAEQEITQMRSLAQLGISFEILAHELSAQDKAVTRSLNSLSSSVKAELGFKNAMKAHKQFTEYLRFLSPLKLSGYQTRDDITGQDIVKNVKLFFQDQFEQQDINLEFSDAFMRMNVVDVKSRIIPVFINLLNNALYWVALAEQEREIKVGIINDLVVIANNGPAIDPDDIGNLFQLFYSRRPTGNGVGLYLSKQNLAIARHNIWYAQKPEEKLIQDGANFVIQFRGMEVR</sequence>
<dbReference type="RefSeq" id="WP_188919559.1">
    <property type="nucleotide sequence ID" value="NZ_BMQV01000015.1"/>
</dbReference>
<organism evidence="2 3">
    <name type="scientific">Shewanella saliphila</name>
    <dbReference type="NCBI Taxonomy" id="2282698"/>
    <lineage>
        <taxon>Bacteria</taxon>
        <taxon>Pseudomonadati</taxon>
        <taxon>Pseudomonadota</taxon>
        <taxon>Gammaproteobacteria</taxon>
        <taxon>Alteromonadales</taxon>
        <taxon>Shewanellaceae</taxon>
        <taxon>Shewanella</taxon>
    </lineage>
</organism>
<dbReference type="EMBL" id="BMQV01000015">
    <property type="protein sequence ID" value="GGP52290.1"/>
    <property type="molecule type" value="Genomic_DNA"/>
</dbReference>
<dbReference type="GO" id="GO:0016301">
    <property type="term" value="F:kinase activity"/>
    <property type="evidence" value="ECO:0007669"/>
    <property type="project" value="UniProtKB-KW"/>
</dbReference>
<dbReference type="InterPro" id="IPR005467">
    <property type="entry name" value="His_kinase_dom"/>
</dbReference>
<comment type="caution">
    <text evidence="2">The sequence shown here is derived from an EMBL/GenBank/DDBJ whole genome shotgun (WGS) entry which is preliminary data.</text>
</comment>
<dbReference type="InterPro" id="IPR036890">
    <property type="entry name" value="HATPase_C_sf"/>
</dbReference>
<dbReference type="InterPro" id="IPR003594">
    <property type="entry name" value="HATPase_dom"/>
</dbReference>
<name>A0ABQ2Q7J5_9GAMM</name>
<keyword evidence="2" id="KW-0808">Transferase</keyword>
<dbReference type="Proteomes" id="UP000654367">
    <property type="component" value="Unassembled WGS sequence"/>
</dbReference>
<dbReference type="SMART" id="SM00387">
    <property type="entry name" value="HATPase_c"/>
    <property type="match status" value="1"/>
</dbReference>
<dbReference type="Gene3D" id="3.30.565.10">
    <property type="entry name" value="Histidine kinase-like ATPase, C-terminal domain"/>
    <property type="match status" value="2"/>
</dbReference>
<keyword evidence="3" id="KW-1185">Reference proteome</keyword>
<evidence type="ECO:0000313" key="3">
    <source>
        <dbReference type="Proteomes" id="UP000654367"/>
    </source>
</evidence>